<keyword evidence="4" id="KW-1185">Reference proteome</keyword>
<dbReference type="CDD" id="cd06223">
    <property type="entry name" value="PRTases_typeI"/>
    <property type="match status" value="1"/>
</dbReference>
<feature type="domain" description="TRSP" evidence="1">
    <location>
        <begin position="313"/>
        <end position="437"/>
    </location>
</feature>
<gene>
    <name evidence="3" type="ORF">J2736_005348</name>
</gene>
<evidence type="ECO:0000259" key="1">
    <source>
        <dbReference type="Pfam" id="PF12500"/>
    </source>
</evidence>
<dbReference type="InterPro" id="IPR022537">
    <property type="entry name" value="TRSP_dom"/>
</dbReference>
<dbReference type="PIRSF" id="PIRSF020967">
    <property type="entry name" value="UCP020967"/>
    <property type="match status" value="1"/>
</dbReference>
<dbReference type="EMBL" id="JAVDSB010000014">
    <property type="protein sequence ID" value="MDR6554133.1"/>
    <property type="molecule type" value="Genomic_DNA"/>
</dbReference>
<sequence>MNNNPLMDYTLGLTERTYKIAGDLELHITVTSNPYNIPLDALFAMAARINKKRSFLFVSKVLGKHIPLNPYTSLLSGTTLALLLQQALEGKASEEKVRLAVEGLVFPENAEAAYKTVMSERIQLQQPITFIGFAETATAIGHAVYETFGQGSHYLHTTREVIEESPSILQFEEEHSHATAHYGYSDDPAILGQPEILVLVDDEITTGKTSLNIIRDLQGKYPKKIYYVLALLDWRTEEDILQFAQLEKELQVTIHVISLISGYTKVHGSSESLALQPPSPLAEEPTGALQMFYVNDLFAHAPFAGDRPYLQHSGRFGLTPVNTEQLDRSITQTAERLKRKRTGSKTLCVGTGEFMYIPMRIAAEMGAGVSYQSTTRSPIHVIEQGDYAVKYGHAFPSPEDENVVNFFYNIAYGMYQEIFLFMERETTPSALEPILRILQAKGLHTLHIVFFSPQTVDWKEARGWKIGDSEL</sequence>
<dbReference type="InterPro" id="IPR011214">
    <property type="entry name" value="UCP020967"/>
</dbReference>
<feature type="domain" description="Orotate phosphoribosyltransferase-like" evidence="2">
    <location>
        <begin position="42"/>
        <end position="262"/>
    </location>
</feature>
<dbReference type="InterPro" id="IPR000836">
    <property type="entry name" value="PRTase_dom"/>
</dbReference>
<evidence type="ECO:0008006" key="5">
    <source>
        <dbReference type="Google" id="ProtNLM"/>
    </source>
</evidence>
<accession>A0ABU1P321</accession>
<protein>
    <recommendedName>
        <fullName evidence="5">Adenine/guanine phosphoribosyltransferase</fullName>
    </recommendedName>
</protein>
<reference evidence="3 4" key="1">
    <citation type="submission" date="2023-07" db="EMBL/GenBank/DDBJ databases">
        <title>Sorghum-associated microbial communities from plants grown in Nebraska, USA.</title>
        <authorList>
            <person name="Schachtman D."/>
        </authorList>
    </citation>
    <scope>NUCLEOTIDE SEQUENCE [LARGE SCALE GENOMIC DNA]</scope>
    <source>
        <strain evidence="3 4">CC258</strain>
    </source>
</reference>
<evidence type="ECO:0000313" key="3">
    <source>
        <dbReference type="EMBL" id="MDR6554133.1"/>
    </source>
</evidence>
<dbReference type="InterPro" id="IPR041688">
    <property type="entry name" value="PRTase_2"/>
</dbReference>
<dbReference type="Pfam" id="PF12500">
    <property type="entry name" value="TRSP"/>
    <property type="match status" value="1"/>
</dbReference>
<evidence type="ECO:0000313" key="4">
    <source>
        <dbReference type="Proteomes" id="UP001267290"/>
    </source>
</evidence>
<organism evidence="3 4">
    <name type="scientific">Paenibacillus qinlingensis</name>
    <dbReference type="NCBI Taxonomy" id="1837343"/>
    <lineage>
        <taxon>Bacteria</taxon>
        <taxon>Bacillati</taxon>
        <taxon>Bacillota</taxon>
        <taxon>Bacilli</taxon>
        <taxon>Bacillales</taxon>
        <taxon>Paenibacillaceae</taxon>
        <taxon>Paenibacillus</taxon>
    </lineage>
</organism>
<comment type="caution">
    <text evidence="3">The sequence shown here is derived from an EMBL/GenBank/DDBJ whole genome shotgun (WGS) entry which is preliminary data.</text>
</comment>
<dbReference type="RefSeq" id="WP_310501573.1">
    <property type="nucleotide sequence ID" value="NZ_JAVDSB010000014.1"/>
</dbReference>
<proteinExistence type="predicted"/>
<evidence type="ECO:0000259" key="2">
    <source>
        <dbReference type="Pfam" id="PF15609"/>
    </source>
</evidence>
<name>A0ABU1P321_9BACL</name>
<dbReference type="SUPFAM" id="SSF53271">
    <property type="entry name" value="PRTase-like"/>
    <property type="match status" value="1"/>
</dbReference>
<dbReference type="Pfam" id="PF15609">
    <property type="entry name" value="PRTase_2"/>
    <property type="match status" value="1"/>
</dbReference>
<dbReference type="Proteomes" id="UP001267290">
    <property type="component" value="Unassembled WGS sequence"/>
</dbReference>
<dbReference type="InterPro" id="IPR029057">
    <property type="entry name" value="PRTase-like"/>
</dbReference>